<sequence>MFNEEKYSDTTIIIHSITLHAHRLVLCLQSPYFTKALQVAFAEGSMRTIEFQEGSGIAHWRVFEYLYTGNYSDGLSSKDFEEDPELCKDLRVYALADMFFLEDLKALALEKFKRNLGELWMSDSFLECVWEVAATHAHDLGSKEIFKDLICEGEDFVVDYFPQLLVSQENLMSTNQRAISGISAIDFDRGMPEKAH</sequence>
<dbReference type="CDD" id="cd18186">
    <property type="entry name" value="BTB_POZ_ZBTB_KLHL-like"/>
    <property type="match status" value="1"/>
</dbReference>
<dbReference type="InterPro" id="IPR000210">
    <property type="entry name" value="BTB/POZ_dom"/>
</dbReference>
<feature type="domain" description="BTB" evidence="1">
    <location>
        <begin position="8"/>
        <end position="70"/>
    </location>
</feature>
<proteinExistence type="predicted"/>
<evidence type="ECO:0000313" key="2">
    <source>
        <dbReference type="EMBL" id="KAF2189908.1"/>
    </source>
</evidence>
<dbReference type="PANTHER" id="PTHR47843:SF5">
    <property type="entry name" value="BTB_POZ DOMAIN PROTEIN"/>
    <property type="match status" value="1"/>
</dbReference>
<dbReference type="Proteomes" id="UP000800200">
    <property type="component" value="Unassembled WGS sequence"/>
</dbReference>
<evidence type="ECO:0000313" key="3">
    <source>
        <dbReference type="Proteomes" id="UP000800200"/>
    </source>
</evidence>
<reference evidence="2" key="1">
    <citation type="journal article" date="2020" name="Stud. Mycol.">
        <title>101 Dothideomycetes genomes: a test case for predicting lifestyles and emergence of pathogens.</title>
        <authorList>
            <person name="Haridas S."/>
            <person name="Albert R."/>
            <person name="Binder M."/>
            <person name="Bloem J."/>
            <person name="Labutti K."/>
            <person name="Salamov A."/>
            <person name="Andreopoulos B."/>
            <person name="Baker S."/>
            <person name="Barry K."/>
            <person name="Bills G."/>
            <person name="Bluhm B."/>
            <person name="Cannon C."/>
            <person name="Castanera R."/>
            <person name="Culley D."/>
            <person name="Daum C."/>
            <person name="Ezra D."/>
            <person name="Gonzalez J."/>
            <person name="Henrissat B."/>
            <person name="Kuo A."/>
            <person name="Liang C."/>
            <person name="Lipzen A."/>
            <person name="Lutzoni F."/>
            <person name="Magnuson J."/>
            <person name="Mondo S."/>
            <person name="Nolan M."/>
            <person name="Ohm R."/>
            <person name="Pangilinan J."/>
            <person name="Park H.-J."/>
            <person name="Ramirez L."/>
            <person name="Alfaro M."/>
            <person name="Sun H."/>
            <person name="Tritt A."/>
            <person name="Yoshinaga Y."/>
            <person name="Zwiers L.-H."/>
            <person name="Turgeon B."/>
            <person name="Goodwin S."/>
            <person name="Spatafora J."/>
            <person name="Crous P."/>
            <person name="Grigoriev I."/>
        </authorList>
    </citation>
    <scope>NUCLEOTIDE SEQUENCE</scope>
    <source>
        <strain evidence="2">CBS 207.26</strain>
    </source>
</reference>
<keyword evidence="3" id="KW-1185">Reference proteome</keyword>
<evidence type="ECO:0000259" key="1">
    <source>
        <dbReference type="PROSITE" id="PS50097"/>
    </source>
</evidence>
<dbReference type="Pfam" id="PF00651">
    <property type="entry name" value="BTB"/>
    <property type="match status" value="1"/>
</dbReference>
<dbReference type="SUPFAM" id="SSF54695">
    <property type="entry name" value="POZ domain"/>
    <property type="match status" value="1"/>
</dbReference>
<dbReference type="PROSITE" id="PS50097">
    <property type="entry name" value="BTB"/>
    <property type="match status" value="1"/>
</dbReference>
<dbReference type="EMBL" id="ML994620">
    <property type="protein sequence ID" value="KAF2189908.1"/>
    <property type="molecule type" value="Genomic_DNA"/>
</dbReference>
<dbReference type="InterPro" id="IPR011333">
    <property type="entry name" value="SKP1/BTB/POZ_sf"/>
</dbReference>
<protein>
    <recommendedName>
        <fullName evidence="1">BTB domain-containing protein</fullName>
    </recommendedName>
</protein>
<dbReference type="CDD" id="cd14733">
    <property type="entry name" value="BACK"/>
    <property type="match status" value="1"/>
</dbReference>
<dbReference type="PANTHER" id="PTHR47843">
    <property type="entry name" value="BTB DOMAIN-CONTAINING PROTEIN-RELATED"/>
    <property type="match status" value="1"/>
</dbReference>
<dbReference type="Gene3D" id="3.30.710.10">
    <property type="entry name" value="Potassium Channel Kv1.1, Chain A"/>
    <property type="match status" value="1"/>
</dbReference>
<organism evidence="2 3">
    <name type="scientific">Zopfia rhizophila CBS 207.26</name>
    <dbReference type="NCBI Taxonomy" id="1314779"/>
    <lineage>
        <taxon>Eukaryota</taxon>
        <taxon>Fungi</taxon>
        <taxon>Dikarya</taxon>
        <taxon>Ascomycota</taxon>
        <taxon>Pezizomycotina</taxon>
        <taxon>Dothideomycetes</taxon>
        <taxon>Dothideomycetes incertae sedis</taxon>
        <taxon>Zopfiaceae</taxon>
        <taxon>Zopfia</taxon>
    </lineage>
</organism>
<gene>
    <name evidence="2" type="ORF">K469DRAFT_723743</name>
</gene>
<dbReference type="OrthoDB" id="3688938at2759"/>
<accession>A0A6A6EGW2</accession>
<dbReference type="AlphaFoldDB" id="A0A6A6EGW2"/>
<name>A0A6A6EGW2_9PEZI</name>